<organism evidence="2 3">
    <name type="scientific">Rubroshorea leprosula</name>
    <dbReference type="NCBI Taxonomy" id="152421"/>
    <lineage>
        <taxon>Eukaryota</taxon>
        <taxon>Viridiplantae</taxon>
        <taxon>Streptophyta</taxon>
        <taxon>Embryophyta</taxon>
        <taxon>Tracheophyta</taxon>
        <taxon>Spermatophyta</taxon>
        <taxon>Magnoliopsida</taxon>
        <taxon>eudicotyledons</taxon>
        <taxon>Gunneridae</taxon>
        <taxon>Pentapetalae</taxon>
        <taxon>rosids</taxon>
        <taxon>malvids</taxon>
        <taxon>Malvales</taxon>
        <taxon>Dipterocarpaceae</taxon>
        <taxon>Rubroshorea</taxon>
    </lineage>
</organism>
<comment type="caution">
    <text evidence="2">The sequence shown here is derived from an EMBL/GenBank/DDBJ whole genome shotgun (WGS) entry which is preliminary data.</text>
</comment>
<evidence type="ECO:0000256" key="1">
    <source>
        <dbReference type="SAM" id="Phobius"/>
    </source>
</evidence>
<reference evidence="2 3" key="1">
    <citation type="journal article" date="2021" name="Commun. Biol.">
        <title>The genome of Shorea leprosula (Dipterocarpaceae) highlights the ecological relevance of drought in aseasonal tropical rainforests.</title>
        <authorList>
            <person name="Ng K.K.S."/>
            <person name="Kobayashi M.J."/>
            <person name="Fawcett J.A."/>
            <person name="Hatakeyama M."/>
            <person name="Paape T."/>
            <person name="Ng C.H."/>
            <person name="Ang C.C."/>
            <person name="Tnah L.H."/>
            <person name="Lee C.T."/>
            <person name="Nishiyama T."/>
            <person name="Sese J."/>
            <person name="O'Brien M.J."/>
            <person name="Copetti D."/>
            <person name="Mohd Noor M.I."/>
            <person name="Ong R.C."/>
            <person name="Putra M."/>
            <person name="Sireger I.Z."/>
            <person name="Indrioko S."/>
            <person name="Kosugi Y."/>
            <person name="Izuno A."/>
            <person name="Isagi Y."/>
            <person name="Lee S.L."/>
            <person name="Shimizu K.K."/>
        </authorList>
    </citation>
    <scope>NUCLEOTIDE SEQUENCE [LARGE SCALE GENOMIC DNA]</scope>
    <source>
        <strain evidence="2">214</strain>
    </source>
</reference>
<name>A0AAV5I5D0_9ROSI</name>
<keyword evidence="1" id="KW-0472">Membrane</keyword>
<keyword evidence="1" id="KW-0812">Transmembrane</keyword>
<protein>
    <submittedName>
        <fullName evidence="2">Uncharacterized protein</fullName>
    </submittedName>
</protein>
<dbReference type="EMBL" id="BPVZ01000006">
    <property type="protein sequence ID" value="GKU92826.1"/>
    <property type="molecule type" value="Genomic_DNA"/>
</dbReference>
<dbReference type="AlphaFoldDB" id="A0AAV5I5D0"/>
<keyword evidence="1" id="KW-1133">Transmembrane helix</keyword>
<sequence>MGKPSTCKRFRAILTSVVCFSRCVLGAGLLGNSVAPYLLKVL</sequence>
<proteinExistence type="predicted"/>
<dbReference type="Proteomes" id="UP001054252">
    <property type="component" value="Unassembled WGS sequence"/>
</dbReference>
<gene>
    <name evidence="2" type="ORF">SLEP1_g6499</name>
</gene>
<keyword evidence="3" id="KW-1185">Reference proteome</keyword>
<evidence type="ECO:0000313" key="2">
    <source>
        <dbReference type="EMBL" id="GKU92826.1"/>
    </source>
</evidence>
<accession>A0AAV5I5D0</accession>
<feature type="transmembrane region" description="Helical" evidence="1">
    <location>
        <begin position="12"/>
        <end position="39"/>
    </location>
</feature>
<evidence type="ECO:0000313" key="3">
    <source>
        <dbReference type="Proteomes" id="UP001054252"/>
    </source>
</evidence>